<dbReference type="InterPro" id="IPR000601">
    <property type="entry name" value="PKD_dom"/>
</dbReference>
<protein>
    <submittedName>
        <fullName evidence="2">PKD domain-containing protein</fullName>
    </submittedName>
</protein>
<dbReference type="Pfam" id="PF00801">
    <property type="entry name" value="PKD"/>
    <property type="match status" value="1"/>
</dbReference>
<accession>A0A1Y6CC87</accession>
<proteinExistence type="predicted"/>
<dbReference type="PROSITE" id="PS50093">
    <property type="entry name" value="PKD"/>
    <property type="match status" value="1"/>
</dbReference>
<dbReference type="RefSeq" id="WP_085124753.1">
    <property type="nucleotide sequence ID" value="NZ_FWZX01000021.1"/>
</dbReference>
<organism evidence="2 3">
    <name type="scientific">Tistlia consotensis USBA 355</name>
    <dbReference type="NCBI Taxonomy" id="560819"/>
    <lineage>
        <taxon>Bacteria</taxon>
        <taxon>Pseudomonadati</taxon>
        <taxon>Pseudomonadota</taxon>
        <taxon>Alphaproteobacteria</taxon>
        <taxon>Rhodospirillales</taxon>
        <taxon>Rhodovibrionaceae</taxon>
        <taxon>Tistlia</taxon>
    </lineage>
</organism>
<sequence length="1333" mass="140934">MPTTVVFRPGSGRARGPAIRHPRRRLAAGGLAALLLLPTLQGAARAAPPVEWFVKGTVETQFLLPGSPSEKRQQSVALPHVSVFLYRARDPRKPIASTLSDLSGRFLLKTGEKGPFTLCVEAEGFRRDCPGKPFEAGGPVVDLGRVPIQPATDPKSEFLAYGKVTLQDGGLPRAFEPAVDVNSYATVRVASKARTKSLAYVNDFGEYVVPRIPVKADFRLAVQVDKATTLRDIKAITGFAPGRAYELDVVLPNRAPQLRLLSVLAGGKPVQVAQPGGKVDLLAVTRDRDGDKLSYRWLLPDGSVVGPTTDSKLTWQIPAKAGNYPVTVVVSDQRGGYAKTSVVIKASTGGATFSGTVLDGFGLPVNGAQVEVNGRLVNTNVQGWFSFAVPVKDRYVMNIRSLGLQSPNQRGFGTASFVYKAPIAGGRWTLRRAQVTTVDPTQPIVLQQKRDRRDCVGPRAAQIDWSPYLGPGIFQWQDGHGDVRALVDLGEKEAEALQNVMALVGRLDPALASALGKATGAKVRPRQEEMPCGDGIRVAIPANALIDRSTNQPPTGPVQLSLSTVSLTAADQMPGDYSALDSGGKATAMESFGAGSIDIGAGNARYNLKPGATATVTIPVDVTQLAGGALLPPKIPFLYYDEQKGTWRQEDEAALTMSGGSPAYEMKVKHFSTLNADILKTGQSCLAVELDPAAGFTLPLTVEVVMQPSKPNPSVIQVRQFTLDSTQSNVIYNLPNNSDIVLTPIVSGVKPDGSSGDVPAGVFVVNTGGPQTSAVTPPAPNPDGTYYAEDGGGNPTGPCASRVTLTNLGPVTIAAGFEFLQGLSLQATNIDEFGAAVAAAIDAGSADYYLQADARGGRASLNLFKQKNHFGDPTGVGEIEVEAQFANSGDLGFGRDMHCRRNAASDGAFDYACYVTNFGQPPANNPDQQDANDTVDPAAHPDATVAMEFSRVENPPGDPAEFPDNDRAVKFFVYNTNDPDGPLLRKADLDGNGARPVPQLCMICHGGTSASVAADPLNPTGPKAGAFENRADILSMRANFLPFDLHFYNFPASKSKASQQDDFKDLNIEIVQQVSSHTGTGDAIVELVDLLYNHGASASQLEQEVVANWDPGNVNSNRHRFYRDVFARACRTCHVAQPFGAPTFTDAVDFEAAITNVQTRVCVQKVMPHAKRTSEIFWTSLGPSMPAFLDLYGQTLPGWSPVAGSQCGGFYQSGGIAPSVWAGQIFPILTNNCSGCHSAPGLANFSVGGGVNATYNGANGVTTVIAKDGSAHYVVPNDLGNSLLYQRITTGGAGVRMPQGGANLAVDDTDVPPDGIADATEISAWINAGATGP</sequence>
<dbReference type="SUPFAM" id="SSF49464">
    <property type="entry name" value="Carboxypeptidase regulatory domain-like"/>
    <property type="match status" value="1"/>
</dbReference>
<evidence type="ECO:0000313" key="3">
    <source>
        <dbReference type="Proteomes" id="UP000192917"/>
    </source>
</evidence>
<dbReference type="InterPro" id="IPR036280">
    <property type="entry name" value="Multihaem_cyt_sf"/>
</dbReference>
<keyword evidence="3" id="KW-1185">Reference proteome</keyword>
<dbReference type="Gene3D" id="2.60.40.10">
    <property type="entry name" value="Immunoglobulins"/>
    <property type="match status" value="1"/>
</dbReference>
<dbReference type="SUPFAM" id="SSF49299">
    <property type="entry name" value="PKD domain"/>
    <property type="match status" value="1"/>
</dbReference>
<feature type="domain" description="PKD" evidence="1">
    <location>
        <begin position="290"/>
        <end position="351"/>
    </location>
</feature>
<dbReference type="STRING" id="560819.SAMN05428998_12113"/>
<reference evidence="2 3" key="1">
    <citation type="submission" date="2017-04" db="EMBL/GenBank/DDBJ databases">
        <authorList>
            <person name="Afonso C.L."/>
            <person name="Miller P.J."/>
            <person name="Scott M.A."/>
            <person name="Spackman E."/>
            <person name="Goraichik I."/>
            <person name="Dimitrov K.M."/>
            <person name="Suarez D.L."/>
            <person name="Swayne D.E."/>
        </authorList>
    </citation>
    <scope>NUCLEOTIDE SEQUENCE [LARGE SCALE GENOMIC DNA]</scope>
    <source>
        <strain evidence="2 3">USBA 355</strain>
    </source>
</reference>
<dbReference type="EMBL" id="FWZX01000021">
    <property type="protein sequence ID" value="SMF56569.1"/>
    <property type="molecule type" value="Genomic_DNA"/>
</dbReference>
<dbReference type="CDD" id="cd00146">
    <property type="entry name" value="PKD"/>
    <property type="match status" value="1"/>
</dbReference>
<dbReference type="InterPro" id="IPR008969">
    <property type="entry name" value="CarboxyPept-like_regulatory"/>
</dbReference>
<dbReference type="InterPro" id="IPR035986">
    <property type="entry name" value="PKD_dom_sf"/>
</dbReference>
<gene>
    <name evidence="2" type="ORF">SAMN05428998_12113</name>
</gene>
<dbReference type="Proteomes" id="UP000192917">
    <property type="component" value="Unassembled WGS sequence"/>
</dbReference>
<evidence type="ECO:0000259" key="1">
    <source>
        <dbReference type="PROSITE" id="PS50093"/>
    </source>
</evidence>
<dbReference type="InterPro" id="IPR013783">
    <property type="entry name" value="Ig-like_fold"/>
</dbReference>
<evidence type="ECO:0000313" key="2">
    <source>
        <dbReference type="EMBL" id="SMF56569.1"/>
    </source>
</evidence>
<name>A0A1Y6CC87_9PROT</name>
<dbReference type="SUPFAM" id="SSF48695">
    <property type="entry name" value="Multiheme cytochromes"/>
    <property type="match status" value="1"/>
</dbReference>